<evidence type="ECO:0000259" key="12">
    <source>
        <dbReference type="Pfam" id="PF04577"/>
    </source>
</evidence>
<comment type="catalytic activity">
    <reaction evidence="10">
        <text>L-threonyl-[protein] + UDP-N-acetyl-alpha-D-glucosamine = 3-O-(N-acetyl-beta-D-glucosaminyl)-L-threonyl-[protein] + UDP + H(+)</text>
        <dbReference type="Rhea" id="RHEA:48908"/>
        <dbReference type="Rhea" id="RHEA-COMP:11060"/>
        <dbReference type="Rhea" id="RHEA-COMP:12252"/>
        <dbReference type="ChEBI" id="CHEBI:15378"/>
        <dbReference type="ChEBI" id="CHEBI:30013"/>
        <dbReference type="ChEBI" id="CHEBI:57705"/>
        <dbReference type="ChEBI" id="CHEBI:58223"/>
        <dbReference type="ChEBI" id="CHEBI:90840"/>
        <dbReference type="EC" id="2.4.1.255"/>
    </reaction>
</comment>
<evidence type="ECO:0000256" key="4">
    <source>
        <dbReference type="ARBA" id="ARBA00022729"/>
    </source>
</evidence>
<evidence type="ECO:0000256" key="3">
    <source>
        <dbReference type="ARBA" id="ARBA00022679"/>
    </source>
</evidence>
<dbReference type="PANTHER" id="PTHR20961">
    <property type="entry name" value="GLYCOSYLTRANSFERASE"/>
    <property type="match status" value="1"/>
</dbReference>
<feature type="compositionally biased region" description="Polar residues" evidence="11">
    <location>
        <begin position="153"/>
        <end position="164"/>
    </location>
</feature>
<keyword evidence="4" id="KW-0732">Signal</keyword>
<feature type="compositionally biased region" description="Low complexity" evidence="11">
    <location>
        <begin position="16"/>
        <end position="25"/>
    </location>
</feature>
<feature type="compositionally biased region" description="Basic and acidic residues" evidence="11">
    <location>
        <begin position="126"/>
        <end position="139"/>
    </location>
</feature>
<evidence type="ECO:0000256" key="8">
    <source>
        <dbReference type="ARBA" id="ARBA00042574"/>
    </source>
</evidence>
<dbReference type="InParanoid" id="G2WZG7"/>
<dbReference type="InterPro" id="IPR049625">
    <property type="entry name" value="Glyco_transf_61_cat"/>
</dbReference>
<dbReference type="InterPro" id="IPR007657">
    <property type="entry name" value="Glycosyltransferase_61"/>
</dbReference>
<organism evidence="13 14">
    <name type="scientific">Verticillium dahliae (strain VdLs.17 / ATCC MYA-4575 / FGSC 10137)</name>
    <name type="common">Verticillium wilt</name>
    <dbReference type="NCBI Taxonomy" id="498257"/>
    <lineage>
        <taxon>Eukaryota</taxon>
        <taxon>Fungi</taxon>
        <taxon>Dikarya</taxon>
        <taxon>Ascomycota</taxon>
        <taxon>Pezizomycotina</taxon>
        <taxon>Sordariomycetes</taxon>
        <taxon>Hypocreomycetidae</taxon>
        <taxon>Glomerellales</taxon>
        <taxon>Plectosphaerellaceae</taxon>
        <taxon>Verticillium</taxon>
    </lineage>
</organism>
<evidence type="ECO:0000256" key="9">
    <source>
        <dbReference type="ARBA" id="ARBA00048317"/>
    </source>
</evidence>
<keyword evidence="2" id="KW-0328">Glycosyltransferase</keyword>
<feature type="region of interest" description="Disordered" evidence="11">
    <location>
        <begin position="1"/>
        <end position="32"/>
    </location>
</feature>
<evidence type="ECO:0000256" key="1">
    <source>
        <dbReference type="ARBA" id="ARBA00011970"/>
    </source>
</evidence>
<dbReference type="Proteomes" id="UP000001611">
    <property type="component" value="Chromosome 6"/>
</dbReference>
<gene>
    <name evidence="13" type="ORF">VDAG_03409</name>
</gene>
<keyword evidence="3" id="KW-0808">Transferase</keyword>
<reference evidence="13 14" key="1">
    <citation type="submission" date="2008-03" db="EMBL/GenBank/DDBJ databases">
        <title>The Genome Sequence of Verticillium dahliae VdLs.17.</title>
        <authorList>
            <consortium name="The Broad Institute Genome Sequencing Platform"/>
            <person name="Ma L.-J.J."/>
            <person name="Klosterman S.J."/>
            <person name="Subbarao K."/>
            <person name="Dobinson K."/>
            <person name="Veronese P."/>
            <person name="Kang S."/>
            <person name="Gold S.E."/>
            <person name="Young S."/>
            <person name="Jaffe D."/>
            <person name="Gnerre S."/>
            <person name="Berlin A."/>
            <person name="Heiman D."/>
            <person name="Hepburn T."/>
            <person name="Sykes S."/>
            <person name="Alvarado L."/>
            <person name="Kodira C.D."/>
            <person name="Lander E."/>
            <person name="Galagan J."/>
            <person name="Nusbaum C."/>
            <person name="Birren B."/>
        </authorList>
    </citation>
    <scope>NUCLEOTIDE SEQUENCE [LARGE SCALE GENOMIC DNA]</scope>
    <source>
        <strain evidence="14">VdLs.17 / ATCC MYA-4575 / FGSC 10137</strain>
    </source>
</reference>
<evidence type="ECO:0000256" key="5">
    <source>
        <dbReference type="ARBA" id="ARBA00022824"/>
    </source>
</evidence>
<name>G2WZG7_VERDV</name>
<accession>G2WZG7</accession>
<evidence type="ECO:0000256" key="11">
    <source>
        <dbReference type="SAM" id="MobiDB-lite"/>
    </source>
</evidence>
<dbReference type="EC" id="2.4.1.255" evidence="1"/>
<keyword evidence="14" id="KW-1185">Reference proteome</keyword>
<dbReference type="PANTHER" id="PTHR20961:SF148">
    <property type="entry name" value="EGF DOMAIN-SPECIFIC O-LINKED N-ACETYLGLUCOSAMINE TRANSFERASE"/>
    <property type="match status" value="1"/>
</dbReference>
<evidence type="ECO:0000256" key="6">
    <source>
        <dbReference type="ARBA" id="ARBA00023180"/>
    </source>
</evidence>
<evidence type="ECO:0000313" key="13">
    <source>
        <dbReference type="EMBL" id="EGY21969.1"/>
    </source>
</evidence>
<feature type="region of interest" description="Disordered" evidence="11">
    <location>
        <begin position="122"/>
        <end position="170"/>
    </location>
</feature>
<evidence type="ECO:0000313" key="14">
    <source>
        <dbReference type="Proteomes" id="UP000001611"/>
    </source>
</evidence>
<keyword evidence="5" id="KW-0256">Endoplasmic reticulum</keyword>
<protein>
    <recommendedName>
        <fullName evidence="7">EGF domain-specific O-linked N-acetylglucosamine transferase</fullName>
        <ecNumber evidence="1">2.4.1.255</ecNumber>
    </recommendedName>
    <alternativeName>
        <fullName evidence="8">Extracellular O-linked N-acetylglucosamine transferase</fullName>
    </alternativeName>
</protein>
<dbReference type="GO" id="GO:0005788">
    <property type="term" value="C:endoplasmic reticulum lumen"/>
    <property type="evidence" value="ECO:0007669"/>
    <property type="project" value="TreeGrafter"/>
</dbReference>
<dbReference type="RefSeq" id="XP_009655569.1">
    <property type="nucleotide sequence ID" value="XM_009657274.1"/>
</dbReference>
<evidence type="ECO:0000256" key="10">
    <source>
        <dbReference type="ARBA" id="ARBA00049432"/>
    </source>
</evidence>
<dbReference type="HOGENOM" id="CLU_030112_1_0_1"/>
<dbReference type="Pfam" id="PF04577">
    <property type="entry name" value="Glyco_transf_61"/>
    <property type="match status" value="1"/>
</dbReference>
<sequence>MQSMQLLPSPGAYTKTTSSNANSNTPHRTSSEAPYCASEALSTFTCFHSHSRPDHQVDSLCIGHGADLQEATKKFHLDCPLRTLAKEETDAGLIPFNKIRGYWYETGPAQILSRAVDLNKYVPPPAKEDEKATAKRQDDAPPPGDAVAEEPSPSVTPQSGSTPSALAYPKRPPPKNFLLLKREGETNPWHCLMEIYSSYMAIDVLRMSRDQENKLFFRAPEDVNDTQVVILDEREDGPYFDLWTLFAANRRPLRMKELLADPAAVDAARDANIIIPLAGGSNPLWQDDADVQQCSSAPTLSVFARRVLGFYEIPDPPPRKRDDPIVVTYVDRRETRRIVGHEPMLAALRERVPHIRVQSVDFAALTFAEQLRTVRETDVLVGVHGAGLTHVMFMREKVGAIVEIQPGTMTHAGFRNVAAMRGLGYFHVHAQAVNPVNDPGRRHVDDGFREVKDGGHLEKRDNWHTQDIVIEEARFVDVVEAAVRSMYSKGNWNYDVNVRSG</sequence>
<evidence type="ECO:0000256" key="7">
    <source>
        <dbReference type="ARBA" id="ARBA00040944"/>
    </source>
</evidence>
<dbReference type="OMA" id="NTNYANE"/>
<dbReference type="STRING" id="498257.G2WZG7"/>
<dbReference type="GeneID" id="20704872"/>
<dbReference type="GO" id="GO:0097363">
    <property type="term" value="F:protein O-acetylglucosaminyltransferase activity"/>
    <property type="evidence" value="ECO:0007669"/>
    <property type="project" value="UniProtKB-EC"/>
</dbReference>
<proteinExistence type="predicted"/>
<feature type="domain" description="Glycosyltransferase 61 catalytic" evidence="12">
    <location>
        <begin position="320"/>
        <end position="399"/>
    </location>
</feature>
<comment type="catalytic activity">
    <reaction evidence="9">
        <text>L-seryl-[protein] + UDP-N-acetyl-alpha-D-glucosamine = 3-O-(N-acetyl-beta-D-glucosaminyl)-L-seryl-[protein] + UDP + H(+)</text>
        <dbReference type="Rhea" id="RHEA:48904"/>
        <dbReference type="Rhea" id="RHEA-COMP:9863"/>
        <dbReference type="Rhea" id="RHEA-COMP:12251"/>
        <dbReference type="ChEBI" id="CHEBI:15378"/>
        <dbReference type="ChEBI" id="CHEBI:29999"/>
        <dbReference type="ChEBI" id="CHEBI:57705"/>
        <dbReference type="ChEBI" id="CHEBI:58223"/>
        <dbReference type="ChEBI" id="CHEBI:90838"/>
        <dbReference type="EC" id="2.4.1.255"/>
    </reaction>
</comment>
<evidence type="ECO:0000256" key="2">
    <source>
        <dbReference type="ARBA" id="ARBA00022676"/>
    </source>
</evidence>
<keyword evidence="6" id="KW-0325">Glycoprotein</keyword>
<dbReference type="AlphaFoldDB" id="G2WZG7"/>
<dbReference type="eggNOG" id="KOG4698">
    <property type="taxonomic scope" value="Eukaryota"/>
</dbReference>
<dbReference type="OrthoDB" id="529273at2759"/>
<dbReference type="EMBL" id="DS572699">
    <property type="protein sequence ID" value="EGY21969.1"/>
    <property type="molecule type" value="Genomic_DNA"/>
</dbReference>
<dbReference type="KEGG" id="vda:VDAG_03409"/>